<sequence>MNCTRVLHILNSRPEGPSPIIPVDMAMRICLASSPPLHSLLSNCDNSCSSSSSSSSLLPLCEPLRPCLSSACCSDAFNSNYIATATTTSTTATAEISSPAWLRRRRKKKKKNVVFADSQGLALTAVHIFNEAEDNLMTELQFHLTEIEGATAGLHLGHNKDPADCGSGLVLDFTQPAADYLDLRNRLKVQQVCLETCSVQERLLSGTVQVRNVCFEKSVSVRITFNSWHSFQDIQCQYLNNVYGCLDTDTFSFSILVPDLHEPMDRVEFCIQYQTRDQTFWDNNQGNNYRLVLADQNGSLTQSAEHCAELEIQRQHGGDKRQEMEFDPFGSPRTSSGIFPEWQSWGHVETGAPYW</sequence>
<name>A0A3Q3JPW0_MONAL</name>
<evidence type="ECO:0000313" key="5">
    <source>
        <dbReference type="Ensembl" id="ENSMALP00000016567.1"/>
    </source>
</evidence>
<dbReference type="InterPro" id="IPR005036">
    <property type="entry name" value="CBM21_dom"/>
</dbReference>
<dbReference type="Proteomes" id="UP000261600">
    <property type="component" value="Unplaced"/>
</dbReference>
<organism evidence="5 6">
    <name type="scientific">Monopterus albus</name>
    <name type="common">Swamp eel</name>
    <dbReference type="NCBI Taxonomy" id="43700"/>
    <lineage>
        <taxon>Eukaryota</taxon>
        <taxon>Metazoa</taxon>
        <taxon>Chordata</taxon>
        <taxon>Craniata</taxon>
        <taxon>Vertebrata</taxon>
        <taxon>Euteleostomi</taxon>
        <taxon>Actinopterygii</taxon>
        <taxon>Neopterygii</taxon>
        <taxon>Teleostei</taxon>
        <taxon>Neoteleostei</taxon>
        <taxon>Acanthomorphata</taxon>
        <taxon>Anabantaria</taxon>
        <taxon>Synbranchiformes</taxon>
        <taxon>Synbranchidae</taxon>
        <taxon>Monopterus</taxon>
    </lineage>
</organism>
<evidence type="ECO:0000256" key="2">
    <source>
        <dbReference type="ARBA" id="ARBA00023277"/>
    </source>
</evidence>
<feature type="domain" description="CBM21" evidence="4">
    <location>
        <begin position="184"/>
        <end position="292"/>
    </location>
</feature>
<dbReference type="InterPro" id="IPR017434">
    <property type="entry name" value="Pase-1_reg-su_3B/C/D_met"/>
</dbReference>
<evidence type="ECO:0000256" key="3">
    <source>
        <dbReference type="PIRNR" id="PIRNR038207"/>
    </source>
</evidence>
<dbReference type="GO" id="GO:0005979">
    <property type="term" value="P:regulation of glycogen biosynthetic process"/>
    <property type="evidence" value="ECO:0007669"/>
    <property type="project" value="TreeGrafter"/>
</dbReference>
<dbReference type="InterPro" id="IPR050782">
    <property type="entry name" value="PP1_regulatory_subunit_3"/>
</dbReference>
<dbReference type="KEGG" id="malb:109969645"/>
<dbReference type="GO" id="GO:0005977">
    <property type="term" value="P:glycogen metabolic process"/>
    <property type="evidence" value="ECO:0007669"/>
    <property type="project" value="UniProtKB-KW"/>
</dbReference>
<dbReference type="GeneID" id="109969645"/>
<evidence type="ECO:0000259" key="4">
    <source>
        <dbReference type="PROSITE" id="PS51159"/>
    </source>
</evidence>
<evidence type="ECO:0000313" key="6">
    <source>
        <dbReference type="Proteomes" id="UP000261600"/>
    </source>
</evidence>
<dbReference type="Ensembl" id="ENSMALT00000016900.1">
    <property type="protein sequence ID" value="ENSMALP00000016567.1"/>
    <property type="gene ID" value="ENSMALG00000011626.1"/>
</dbReference>
<keyword evidence="2 3" id="KW-0119">Carbohydrate metabolism</keyword>
<dbReference type="Gene3D" id="2.60.40.2440">
    <property type="entry name" value="Carbohydrate binding type-21 domain"/>
    <property type="match status" value="1"/>
</dbReference>
<proteinExistence type="predicted"/>
<accession>A0A3Q3JPW0</accession>
<reference evidence="5" key="1">
    <citation type="submission" date="2025-08" db="UniProtKB">
        <authorList>
            <consortium name="Ensembl"/>
        </authorList>
    </citation>
    <scope>IDENTIFICATION</scope>
</reference>
<dbReference type="RefSeq" id="XP_020472332.1">
    <property type="nucleotide sequence ID" value="XM_020616676.1"/>
</dbReference>
<protein>
    <recommendedName>
        <fullName evidence="3">Protein phosphatase 1 regulatory subunit</fullName>
    </recommendedName>
</protein>
<keyword evidence="1 3" id="KW-0321">Glycogen metabolism</keyword>
<dbReference type="GO" id="GO:0000164">
    <property type="term" value="C:protein phosphatase type 1 complex"/>
    <property type="evidence" value="ECO:0007669"/>
    <property type="project" value="TreeGrafter"/>
</dbReference>
<dbReference type="GO" id="GO:2001069">
    <property type="term" value="F:glycogen binding"/>
    <property type="evidence" value="ECO:0007669"/>
    <property type="project" value="TreeGrafter"/>
</dbReference>
<dbReference type="PROSITE" id="PS51159">
    <property type="entry name" value="CBM21"/>
    <property type="match status" value="1"/>
</dbReference>
<dbReference type="GO" id="GO:0008157">
    <property type="term" value="F:protein phosphatase 1 binding"/>
    <property type="evidence" value="ECO:0007669"/>
    <property type="project" value="TreeGrafter"/>
</dbReference>
<dbReference type="AlphaFoldDB" id="A0A3Q3JPW0"/>
<evidence type="ECO:0000256" key="1">
    <source>
        <dbReference type="ARBA" id="ARBA00022600"/>
    </source>
</evidence>
<dbReference type="STRING" id="43700.ENSMALP00000016567"/>
<reference evidence="5" key="2">
    <citation type="submission" date="2025-09" db="UniProtKB">
        <authorList>
            <consortium name="Ensembl"/>
        </authorList>
    </citation>
    <scope>IDENTIFICATION</scope>
</reference>
<dbReference type="PANTHER" id="PTHR12307:SF15">
    <property type="entry name" value="PROTEIN PHOSPHATASE 1 REGULATORY SUBUNIT 3C"/>
    <property type="match status" value="1"/>
</dbReference>
<dbReference type="PANTHER" id="PTHR12307">
    <property type="entry name" value="PROTEIN PHOSPHATASE 1 REGULATORY SUBUNIT"/>
    <property type="match status" value="1"/>
</dbReference>
<dbReference type="InterPro" id="IPR038175">
    <property type="entry name" value="CBM21_dom_sf"/>
</dbReference>
<dbReference type="Pfam" id="PF03370">
    <property type="entry name" value="CBM_21"/>
    <property type="match status" value="1"/>
</dbReference>
<dbReference type="OrthoDB" id="8942186at2759"/>
<keyword evidence="6" id="KW-1185">Reference proteome</keyword>
<dbReference type="PIRSF" id="PIRSF038207">
    <property type="entry name" value="PP1_GT_animal"/>
    <property type="match status" value="1"/>
</dbReference>